<proteinExistence type="predicted"/>
<evidence type="ECO:0000313" key="2">
    <source>
        <dbReference type="EMBL" id="QHU30844.1"/>
    </source>
</evidence>
<name>A0A6C0LMQ5_9ZZZZ</name>
<reference evidence="2" key="1">
    <citation type="journal article" date="2020" name="Nature">
        <title>Giant virus diversity and host interactions through global metagenomics.</title>
        <authorList>
            <person name="Schulz F."/>
            <person name="Roux S."/>
            <person name="Paez-Espino D."/>
            <person name="Jungbluth S."/>
            <person name="Walsh D.A."/>
            <person name="Denef V.J."/>
            <person name="McMahon K.D."/>
            <person name="Konstantinidis K.T."/>
            <person name="Eloe-Fadrosh E.A."/>
            <person name="Kyrpides N.C."/>
            <person name="Woyke T."/>
        </authorList>
    </citation>
    <scope>NUCLEOTIDE SEQUENCE</scope>
    <source>
        <strain evidence="2">GVMAG-M-3300027892-73</strain>
    </source>
</reference>
<accession>A0A6C0LMQ5</accession>
<sequence>MKLCSPTLVYLMFSISKILIDIYNKVYEEAFMKMLVTILISILLNILCERGLESVAWMIVFIPFLLMSIIVGMLVYYFGLNTQTGEINYNDQIKKDANGNIVIYYPTYNARERPAYYNPPNLIVPNPG</sequence>
<keyword evidence="1" id="KW-0812">Transmembrane</keyword>
<keyword evidence="1" id="KW-1133">Transmembrane helix</keyword>
<keyword evidence="1" id="KW-0472">Membrane</keyword>
<feature type="transmembrane region" description="Helical" evidence="1">
    <location>
        <begin position="55"/>
        <end position="78"/>
    </location>
</feature>
<protein>
    <submittedName>
        <fullName evidence="2">Uncharacterized protein</fullName>
    </submittedName>
</protein>
<dbReference type="EMBL" id="MN740520">
    <property type="protein sequence ID" value="QHU30844.1"/>
    <property type="molecule type" value="Genomic_DNA"/>
</dbReference>
<feature type="transmembrane region" description="Helical" evidence="1">
    <location>
        <begin position="30"/>
        <end position="48"/>
    </location>
</feature>
<dbReference type="AlphaFoldDB" id="A0A6C0LMQ5"/>
<organism evidence="2">
    <name type="scientific">viral metagenome</name>
    <dbReference type="NCBI Taxonomy" id="1070528"/>
    <lineage>
        <taxon>unclassified sequences</taxon>
        <taxon>metagenomes</taxon>
        <taxon>organismal metagenomes</taxon>
    </lineage>
</organism>
<evidence type="ECO:0000256" key="1">
    <source>
        <dbReference type="SAM" id="Phobius"/>
    </source>
</evidence>